<organism evidence="1 2">
    <name type="scientific">Candidatus Ethanoperedens thermophilum</name>
    <dbReference type="NCBI Taxonomy" id="2766897"/>
    <lineage>
        <taxon>Archaea</taxon>
        <taxon>Methanobacteriati</taxon>
        <taxon>Methanobacteriota</taxon>
        <taxon>Stenosarchaea group</taxon>
        <taxon>Methanomicrobia</taxon>
        <taxon>Methanosarcinales</taxon>
        <taxon>Methanosarcinales incertae sedis</taxon>
        <taxon>GOM Arc I cluster</taxon>
        <taxon>Candidatus Ethanoperedens</taxon>
    </lineage>
</organism>
<gene>
    <name evidence="1" type="ORF">GIS02_06505</name>
</gene>
<protein>
    <recommendedName>
        <fullName evidence="3">Transposase</fullName>
    </recommendedName>
</protein>
<name>A0A848DC10_9EURY</name>
<evidence type="ECO:0000313" key="1">
    <source>
        <dbReference type="EMBL" id="NMG83831.1"/>
    </source>
</evidence>
<evidence type="ECO:0000313" key="2">
    <source>
        <dbReference type="Proteomes" id="UP000606580"/>
    </source>
</evidence>
<proteinExistence type="predicted"/>
<sequence>MVTKPLNVCIIREVEMAIFNSHVLILQKKGVRKINACGDGTGYSLTIKKHYATVTMKKKDKAKPKGKKTFVYSFKMLDLESKMYVAYGMSLKSEKQAFDRAMKMLEYIDVEMKSVRLDRYYSFPSYVDKFERC</sequence>
<dbReference type="EMBL" id="WNEG01000112">
    <property type="protein sequence ID" value="NMG83831.1"/>
    <property type="molecule type" value="Genomic_DNA"/>
</dbReference>
<accession>A0A848DC10</accession>
<dbReference type="Proteomes" id="UP000606580">
    <property type="component" value="Unassembled WGS sequence"/>
</dbReference>
<comment type="caution">
    <text evidence="1">The sequence shown here is derived from an EMBL/GenBank/DDBJ whole genome shotgun (WGS) entry which is preliminary data.</text>
</comment>
<reference evidence="1" key="1">
    <citation type="journal article" date="2020" name="MBio">
        <title>'Candidatus Ethanoperedens,' a Thermophilic Genus of Archaea Mediating the Anaerobic Oxidation of Ethane.</title>
        <authorList>
            <person name="Hahn C.J."/>
            <person name="Laso-Perez R."/>
            <person name="Vulcano F."/>
            <person name="Vaziourakis K.M."/>
            <person name="Stokke R."/>
            <person name="Steen I.H."/>
            <person name="Teske A."/>
            <person name="Boetius A."/>
            <person name="Liebeke M."/>
            <person name="Amann R."/>
            <person name="Knittel K."/>
            <person name="Wegener G."/>
        </authorList>
    </citation>
    <scope>NUCLEOTIDE SEQUENCE</scope>
    <source>
        <strain evidence="1">GoM-Arc1-LC-WB58</strain>
    </source>
</reference>
<dbReference type="AlphaFoldDB" id="A0A848DC10"/>
<evidence type="ECO:0008006" key="3">
    <source>
        <dbReference type="Google" id="ProtNLM"/>
    </source>
</evidence>